<proteinExistence type="predicted"/>
<dbReference type="Gene3D" id="3.30.565.10">
    <property type="entry name" value="Histidine kinase-like ATPase, C-terminal domain"/>
    <property type="match status" value="1"/>
</dbReference>
<keyword evidence="1" id="KW-0808">Transferase</keyword>
<comment type="caution">
    <text evidence="3">The sequence shown here is derived from an EMBL/GenBank/DDBJ whole genome shotgun (WGS) entry which is preliminary data.</text>
</comment>
<dbReference type="EMBL" id="BSRZ01000024">
    <property type="protein sequence ID" value="GLW67455.1"/>
    <property type="molecule type" value="Genomic_DNA"/>
</dbReference>
<dbReference type="SUPFAM" id="SSF55874">
    <property type="entry name" value="ATPase domain of HSP90 chaperone/DNA topoisomerase II/histidine kinase"/>
    <property type="match status" value="1"/>
</dbReference>
<dbReference type="PANTHER" id="PTHR35526:SF3">
    <property type="entry name" value="ANTI-SIGMA-F FACTOR RSBW"/>
    <property type="match status" value="1"/>
</dbReference>
<feature type="domain" description="Histidine kinase/HSP90-like ATPase" evidence="2">
    <location>
        <begin position="29"/>
        <end position="135"/>
    </location>
</feature>
<dbReference type="GO" id="GO:0004674">
    <property type="term" value="F:protein serine/threonine kinase activity"/>
    <property type="evidence" value="ECO:0007669"/>
    <property type="project" value="UniProtKB-KW"/>
</dbReference>
<sequence>MVTLRESALQARHWLVEGEPMSWRRVFAGRADQAAPARKFAAYMLADTGRADDAELIACELVSNALLHSRSGEPGGWFGVEITRHSNVQIAVYDLGGKGTPRFPDAIANESSERGRGLHVIRNLAARIGVRGSPEDGHLVWVLLDIERQSS</sequence>
<gene>
    <name evidence="3" type="ORF">Arub01_56980</name>
</gene>
<evidence type="ECO:0000259" key="2">
    <source>
        <dbReference type="Pfam" id="PF13581"/>
    </source>
</evidence>
<dbReference type="CDD" id="cd16936">
    <property type="entry name" value="HATPase_RsbW-like"/>
    <property type="match status" value="1"/>
</dbReference>
<organism evidence="3 4">
    <name type="scientific">Actinomadura rubrobrunea</name>
    <dbReference type="NCBI Taxonomy" id="115335"/>
    <lineage>
        <taxon>Bacteria</taxon>
        <taxon>Bacillati</taxon>
        <taxon>Actinomycetota</taxon>
        <taxon>Actinomycetes</taxon>
        <taxon>Streptosporangiales</taxon>
        <taxon>Thermomonosporaceae</taxon>
        <taxon>Actinomadura</taxon>
    </lineage>
</organism>
<keyword evidence="4" id="KW-1185">Reference proteome</keyword>
<reference evidence="3" key="1">
    <citation type="submission" date="2023-02" db="EMBL/GenBank/DDBJ databases">
        <title>Actinomadura rubrobrunea NBRC 14622.</title>
        <authorList>
            <person name="Ichikawa N."/>
            <person name="Sato H."/>
            <person name="Tonouchi N."/>
        </authorList>
    </citation>
    <scope>NUCLEOTIDE SEQUENCE</scope>
    <source>
        <strain evidence="3">NBRC 14622</strain>
    </source>
</reference>
<dbReference type="InterPro" id="IPR036890">
    <property type="entry name" value="HATPase_C_sf"/>
</dbReference>
<dbReference type="Proteomes" id="UP001165124">
    <property type="component" value="Unassembled WGS sequence"/>
</dbReference>
<keyword evidence="1" id="KW-0418">Kinase</keyword>
<protein>
    <recommendedName>
        <fullName evidence="2">Histidine kinase/HSP90-like ATPase domain-containing protein</fullName>
    </recommendedName>
</protein>
<dbReference type="PANTHER" id="PTHR35526">
    <property type="entry name" value="ANTI-SIGMA-F FACTOR RSBW-RELATED"/>
    <property type="match status" value="1"/>
</dbReference>
<keyword evidence="1" id="KW-0723">Serine/threonine-protein kinase</keyword>
<dbReference type="RefSeq" id="WP_106259266.1">
    <property type="nucleotide sequence ID" value="NZ_BSRZ01000024.1"/>
</dbReference>
<dbReference type="InterPro" id="IPR050267">
    <property type="entry name" value="Anti-sigma-factor_SerPK"/>
</dbReference>
<evidence type="ECO:0000256" key="1">
    <source>
        <dbReference type="ARBA" id="ARBA00022527"/>
    </source>
</evidence>
<dbReference type="Pfam" id="PF13581">
    <property type="entry name" value="HATPase_c_2"/>
    <property type="match status" value="1"/>
</dbReference>
<evidence type="ECO:0000313" key="3">
    <source>
        <dbReference type="EMBL" id="GLW67455.1"/>
    </source>
</evidence>
<accession>A0A9W6Q050</accession>
<dbReference type="InterPro" id="IPR003594">
    <property type="entry name" value="HATPase_dom"/>
</dbReference>
<dbReference type="AlphaFoldDB" id="A0A9W6Q050"/>
<evidence type="ECO:0000313" key="4">
    <source>
        <dbReference type="Proteomes" id="UP001165124"/>
    </source>
</evidence>
<name>A0A9W6Q050_9ACTN</name>